<dbReference type="InterPro" id="IPR013113">
    <property type="entry name" value="SIP_FAD-bd"/>
</dbReference>
<organism evidence="3 4">
    <name type="scientific">Arthrobacter crusticola</name>
    <dbReference type="NCBI Taxonomy" id="2547960"/>
    <lineage>
        <taxon>Bacteria</taxon>
        <taxon>Bacillati</taxon>
        <taxon>Actinomycetota</taxon>
        <taxon>Actinomycetes</taxon>
        <taxon>Micrococcales</taxon>
        <taxon>Micrococcaceae</taxon>
        <taxon>Arthrobacter</taxon>
    </lineage>
</organism>
<dbReference type="InterPro" id="IPR039374">
    <property type="entry name" value="SIP_fam"/>
</dbReference>
<evidence type="ECO:0000259" key="1">
    <source>
        <dbReference type="Pfam" id="PF04954"/>
    </source>
</evidence>
<feature type="domain" description="Siderophore-interacting FAD-binding" evidence="2">
    <location>
        <begin position="24"/>
        <end position="155"/>
    </location>
</feature>
<evidence type="ECO:0000313" key="3">
    <source>
        <dbReference type="EMBL" id="TDK25378.1"/>
    </source>
</evidence>
<dbReference type="InterPro" id="IPR007037">
    <property type="entry name" value="SIP_rossman_dom"/>
</dbReference>
<accession>A0A4R5TWB4</accession>
<feature type="domain" description="SIP-like Rossmann fold" evidence="1">
    <location>
        <begin position="177"/>
        <end position="343"/>
    </location>
</feature>
<dbReference type="Gene3D" id="3.40.50.80">
    <property type="entry name" value="Nucleotide-binding domain of ferredoxin-NADP reductase (FNR) module"/>
    <property type="match status" value="1"/>
</dbReference>
<dbReference type="PANTHER" id="PTHR30157">
    <property type="entry name" value="FERRIC REDUCTASE, NADPH-DEPENDENT"/>
    <property type="match status" value="1"/>
</dbReference>
<dbReference type="Proteomes" id="UP000295411">
    <property type="component" value="Unassembled WGS sequence"/>
</dbReference>
<evidence type="ECO:0000313" key="4">
    <source>
        <dbReference type="Proteomes" id="UP000295411"/>
    </source>
</evidence>
<evidence type="ECO:0000259" key="2">
    <source>
        <dbReference type="Pfam" id="PF08021"/>
    </source>
</evidence>
<dbReference type="EMBL" id="SMTK01000003">
    <property type="protein sequence ID" value="TDK25378.1"/>
    <property type="molecule type" value="Genomic_DNA"/>
</dbReference>
<dbReference type="OrthoDB" id="3291337at2"/>
<name>A0A4R5TWB4_9MICC</name>
<dbReference type="AlphaFoldDB" id="A0A4R5TWB4"/>
<keyword evidence="4" id="KW-1185">Reference proteome</keyword>
<dbReference type="Pfam" id="PF04954">
    <property type="entry name" value="SIP"/>
    <property type="match status" value="1"/>
</dbReference>
<dbReference type="CDD" id="cd06193">
    <property type="entry name" value="siderophore_interacting"/>
    <property type="match status" value="1"/>
</dbReference>
<protein>
    <submittedName>
        <fullName evidence="3">Siderophore-interacting protein</fullName>
    </submittedName>
</protein>
<dbReference type="Gene3D" id="2.40.30.10">
    <property type="entry name" value="Translation factors"/>
    <property type="match status" value="1"/>
</dbReference>
<reference evidence="3 4" key="1">
    <citation type="submission" date="2019-03" db="EMBL/GenBank/DDBJ databases">
        <title>Arthrobacter sp. nov., an bacterium isolated from biocrust in Mu Us Desert.</title>
        <authorList>
            <person name="Lixiong L."/>
        </authorList>
    </citation>
    <scope>NUCLEOTIDE SEQUENCE [LARGE SCALE GENOMIC DNA]</scope>
    <source>
        <strain evidence="3 4">SLN-3</strain>
    </source>
</reference>
<sequence>MTETTRRAARPAPPAPPVLAFDVEVKKVERIGANFQRITFGGDSLRDFGVNGPTCDLRIKVIIPPPGGSTVDLSGELRRGDGDGWYQRWLGLDPAERGVMRTYTVRASRCQGPSPEIDVDFVLHFDADGSAGPAALWAAGAAPGATLCLIGPNAAAARCATAGAYGGIEWRPGLAGSVLLAGDETAVPAISAILESLPPELGGQAFLEVADAADIQPLETPSSVEATWLVRGRQEHGALLNQAVRRALPPPGWAVLAGSAPDRQGAPGPEPEEVDVDRTILWETPQALSAAASSTAERPPGSQPFYAWIAGEASTVRELRRYLVRDVGIDRKQVAFMGYWRRGRAESA</sequence>
<dbReference type="InterPro" id="IPR039261">
    <property type="entry name" value="FNR_nucleotide-bd"/>
</dbReference>
<proteinExistence type="predicted"/>
<gene>
    <name evidence="3" type="ORF">E2F48_08905</name>
</gene>
<dbReference type="PANTHER" id="PTHR30157:SF0">
    <property type="entry name" value="NADPH-DEPENDENT FERRIC-CHELATE REDUCTASE"/>
    <property type="match status" value="1"/>
</dbReference>
<dbReference type="RefSeq" id="WP_133403653.1">
    <property type="nucleotide sequence ID" value="NZ_SMTK01000003.1"/>
</dbReference>
<comment type="caution">
    <text evidence="3">The sequence shown here is derived from an EMBL/GenBank/DDBJ whole genome shotgun (WGS) entry which is preliminary data.</text>
</comment>
<dbReference type="Pfam" id="PF08021">
    <property type="entry name" value="FAD_binding_9"/>
    <property type="match status" value="1"/>
</dbReference>